<evidence type="ECO:0000313" key="2">
    <source>
        <dbReference type="Proteomes" id="UP001144978"/>
    </source>
</evidence>
<dbReference type="EMBL" id="JANSHE010000804">
    <property type="protein sequence ID" value="KAJ3006917.1"/>
    <property type="molecule type" value="Genomic_DNA"/>
</dbReference>
<name>A0ACC1Q2D7_9APHY</name>
<gene>
    <name evidence="1" type="ORF">NUW54_g3750</name>
</gene>
<proteinExistence type="predicted"/>
<accession>A0ACC1Q2D7</accession>
<reference evidence="1" key="1">
    <citation type="submission" date="2022-08" db="EMBL/GenBank/DDBJ databases">
        <title>Genome Sequence of Pycnoporus sanguineus.</title>
        <authorList>
            <person name="Buettner E."/>
        </authorList>
    </citation>
    <scope>NUCLEOTIDE SEQUENCE</scope>
    <source>
        <strain evidence="1">CG-C14</strain>
    </source>
</reference>
<organism evidence="1 2">
    <name type="scientific">Trametes sanguinea</name>
    <dbReference type="NCBI Taxonomy" id="158606"/>
    <lineage>
        <taxon>Eukaryota</taxon>
        <taxon>Fungi</taxon>
        <taxon>Dikarya</taxon>
        <taxon>Basidiomycota</taxon>
        <taxon>Agaricomycotina</taxon>
        <taxon>Agaricomycetes</taxon>
        <taxon>Polyporales</taxon>
        <taxon>Polyporaceae</taxon>
        <taxon>Trametes</taxon>
    </lineage>
</organism>
<comment type="caution">
    <text evidence="1">The sequence shown here is derived from an EMBL/GenBank/DDBJ whole genome shotgun (WGS) entry which is preliminary data.</text>
</comment>
<keyword evidence="2" id="KW-1185">Reference proteome</keyword>
<sequence length="324" mass="35560">MHPRVLSLTHRSWDCYLAPTTLMCFTIISYTDWACGYRQNTGTHHVECNRRTCRLSIVHSEREDGHDCNAEGCTGATVEDQHLVMERRRDVCGECRDNGRGLGEHPGALPARRAANGTNGAINYRHVARPDEDIPDCALKFRSGVSHSVGANPKQDNDRSGTENTNDSGQCRSRILSVMNGVAGAGAWGSTQRRSLIESRALEGLSECLASELDPSWNIKVTLVQPGSYQTPGFGKVIWSPPHPAYSNPELPASKLRAIWDSMSSPGDPAKAAKAFYEIGNMADPPVHVPVGKDSIALIRKKLAELTAEVDKYEYLSQDLVFDQ</sequence>
<evidence type="ECO:0000313" key="1">
    <source>
        <dbReference type="EMBL" id="KAJ3006917.1"/>
    </source>
</evidence>
<protein>
    <submittedName>
        <fullName evidence="1">Uncharacterized protein</fullName>
    </submittedName>
</protein>
<dbReference type="Proteomes" id="UP001144978">
    <property type="component" value="Unassembled WGS sequence"/>
</dbReference>